<dbReference type="EMBL" id="FPKU01000004">
    <property type="protein sequence ID" value="SFZ86612.1"/>
    <property type="molecule type" value="Genomic_DNA"/>
</dbReference>
<keyword evidence="1" id="KW-1133">Transmembrane helix</keyword>
<proteinExistence type="predicted"/>
<organism evidence="2 3">
    <name type="scientific">Devosia enhydra</name>
    <dbReference type="NCBI Taxonomy" id="665118"/>
    <lineage>
        <taxon>Bacteria</taxon>
        <taxon>Pseudomonadati</taxon>
        <taxon>Pseudomonadota</taxon>
        <taxon>Alphaproteobacteria</taxon>
        <taxon>Hyphomicrobiales</taxon>
        <taxon>Devosiaceae</taxon>
        <taxon>Devosia</taxon>
    </lineage>
</organism>
<dbReference type="RefSeq" id="WP_072346483.1">
    <property type="nucleotide sequence ID" value="NZ_FPKU01000004.1"/>
</dbReference>
<evidence type="ECO:0000256" key="1">
    <source>
        <dbReference type="SAM" id="Phobius"/>
    </source>
</evidence>
<dbReference type="AlphaFoldDB" id="A0A1K2I4F4"/>
<reference evidence="2 3" key="1">
    <citation type="submission" date="2016-11" db="EMBL/GenBank/DDBJ databases">
        <authorList>
            <person name="Jaros S."/>
            <person name="Januszkiewicz K."/>
            <person name="Wedrychowicz H."/>
        </authorList>
    </citation>
    <scope>NUCLEOTIDE SEQUENCE [LARGE SCALE GENOMIC DNA]</scope>
    <source>
        <strain evidence="2 3">ATCC 23634</strain>
    </source>
</reference>
<name>A0A1K2I4F4_9HYPH</name>
<keyword evidence="3" id="KW-1185">Reference proteome</keyword>
<sequence length="163" mass="17972">MRVVFRHTIPVRNWLFLLVAVASLSSLTLVSALANDQLAAVVAIVLPVGLGALAFALGISALANRHTISELAMDRERLSLRRWGLFGHTDAEIVPHETLTDWRPETRMGVYHSLSFARAGERWRLPLYNAQLVDFDGLAELAPLAVAEHLRRHGRSLPPVIGA</sequence>
<gene>
    <name evidence="2" type="ORF">SAMN02983003_3802</name>
</gene>
<protein>
    <submittedName>
        <fullName evidence="2">Uncharacterized protein</fullName>
    </submittedName>
</protein>
<evidence type="ECO:0000313" key="2">
    <source>
        <dbReference type="EMBL" id="SFZ86612.1"/>
    </source>
</evidence>
<evidence type="ECO:0000313" key="3">
    <source>
        <dbReference type="Proteomes" id="UP000183447"/>
    </source>
</evidence>
<keyword evidence="1" id="KW-0472">Membrane</keyword>
<accession>A0A1K2I4F4</accession>
<dbReference type="Proteomes" id="UP000183447">
    <property type="component" value="Unassembled WGS sequence"/>
</dbReference>
<dbReference type="STRING" id="665118.SAMN02983003_3802"/>
<feature type="transmembrane region" description="Helical" evidence="1">
    <location>
        <begin position="42"/>
        <end position="63"/>
    </location>
</feature>
<keyword evidence="1" id="KW-0812">Transmembrane</keyword>